<dbReference type="SUPFAM" id="SSF53474">
    <property type="entry name" value="alpha/beta-Hydrolases"/>
    <property type="match status" value="1"/>
</dbReference>
<gene>
    <name evidence="2" type="ORF">G7Y89_g4362</name>
</gene>
<protein>
    <recommendedName>
        <fullName evidence="1">T6SS Phospholipase effector Tle1-like catalytic domain-containing protein</fullName>
    </recommendedName>
</protein>
<dbReference type="OrthoDB" id="3057168at2759"/>
<dbReference type="Pfam" id="PF09994">
    <property type="entry name" value="T6SS_Tle1-like_cat"/>
    <property type="match status" value="1"/>
</dbReference>
<proteinExistence type="predicted"/>
<dbReference type="AlphaFoldDB" id="A0A8H4W523"/>
<accession>A0A8H4W523</accession>
<organism evidence="2 3">
    <name type="scientific">Cudoniella acicularis</name>
    <dbReference type="NCBI Taxonomy" id="354080"/>
    <lineage>
        <taxon>Eukaryota</taxon>
        <taxon>Fungi</taxon>
        <taxon>Dikarya</taxon>
        <taxon>Ascomycota</taxon>
        <taxon>Pezizomycotina</taxon>
        <taxon>Leotiomycetes</taxon>
        <taxon>Helotiales</taxon>
        <taxon>Tricladiaceae</taxon>
        <taxon>Cudoniella</taxon>
    </lineage>
</organism>
<dbReference type="PANTHER" id="PTHR33840">
    <property type="match status" value="1"/>
</dbReference>
<sequence length="504" mass="56912">MGSTSPHGKRVSRAVQPNPKRIVVCCDGTWQSATSLDPTKGASSNVARLCRVLAKAGVDKNNKVWQQQVYYDAGVGTGDITDFDQIREGALGVGLAENVVEAYNFIANNYSPGDELFFFGFSRGAYTVRAAAGLVGEIGVLEPASLPSFIQHYHNYMHTKSDHPTTFSTFEPWVEYVKANLDCVIETYDKVTIQVIGAWDTVGSLGVPEVGHFGFKHKASTKAYQFYDTDLNDRIKHAYQALALDERRSAFSPSLWKLKSDNTTTKLIQCWFPGAHINVGGGSSLDMKGNLKEEQLASITYAWMLDRIRPHLAFSETQLEEQFLPFDVLADTKSPQTPLSPAKILWETVKRKTLPTGYAKGTINNSFTFMYRLLGSPVDRTPNAYHDPNAGEKTNERIHPSVYYRQLASLRHNQEVYEPAAMRGWVREFEKDGIDEKGRKCQGWMWKKYKDSSKKEVESQLWEFEIQAELEDSLEYRLIENSWVENIHKLVMKAWKIEPDSSSS</sequence>
<evidence type="ECO:0000313" key="2">
    <source>
        <dbReference type="EMBL" id="KAF4633746.1"/>
    </source>
</evidence>
<dbReference type="PANTHER" id="PTHR33840:SF16">
    <property type="entry name" value="DUF2235 DOMAIN-CONTAINING PROTEIN"/>
    <property type="match status" value="1"/>
</dbReference>
<evidence type="ECO:0000313" key="3">
    <source>
        <dbReference type="Proteomes" id="UP000566819"/>
    </source>
</evidence>
<evidence type="ECO:0000259" key="1">
    <source>
        <dbReference type="Pfam" id="PF09994"/>
    </source>
</evidence>
<name>A0A8H4W523_9HELO</name>
<keyword evidence="3" id="KW-1185">Reference proteome</keyword>
<dbReference type="EMBL" id="JAAMPI010000235">
    <property type="protein sequence ID" value="KAF4633746.1"/>
    <property type="molecule type" value="Genomic_DNA"/>
</dbReference>
<dbReference type="InterPro" id="IPR018712">
    <property type="entry name" value="Tle1-like_cat"/>
</dbReference>
<dbReference type="Proteomes" id="UP000566819">
    <property type="component" value="Unassembled WGS sequence"/>
</dbReference>
<comment type="caution">
    <text evidence="2">The sequence shown here is derived from an EMBL/GenBank/DDBJ whole genome shotgun (WGS) entry which is preliminary data.</text>
</comment>
<dbReference type="InterPro" id="IPR029058">
    <property type="entry name" value="AB_hydrolase_fold"/>
</dbReference>
<feature type="domain" description="T6SS Phospholipase effector Tle1-like catalytic" evidence="1">
    <location>
        <begin position="20"/>
        <end position="306"/>
    </location>
</feature>
<reference evidence="2 3" key="1">
    <citation type="submission" date="2020-03" db="EMBL/GenBank/DDBJ databases">
        <title>Draft Genome Sequence of Cudoniella acicularis.</title>
        <authorList>
            <person name="Buettner E."/>
            <person name="Kellner H."/>
        </authorList>
    </citation>
    <scope>NUCLEOTIDE SEQUENCE [LARGE SCALE GENOMIC DNA]</scope>
    <source>
        <strain evidence="2 3">DSM 108380</strain>
    </source>
</reference>